<evidence type="ECO:0000259" key="2">
    <source>
        <dbReference type="Pfam" id="PF12870"/>
    </source>
</evidence>
<proteinExistence type="predicted"/>
<dbReference type="Gene3D" id="3.10.450.50">
    <property type="match status" value="1"/>
</dbReference>
<evidence type="ECO:0000256" key="1">
    <source>
        <dbReference type="SAM" id="SignalP"/>
    </source>
</evidence>
<organism evidence="3 4">
    <name type="scientific">Thiopseudomonas acetoxidans</name>
    <dbReference type="NCBI Taxonomy" id="3041622"/>
    <lineage>
        <taxon>Bacteria</taxon>
        <taxon>Pseudomonadati</taxon>
        <taxon>Pseudomonadota</taxon>
        <taxon>Gammaproteobacteria</taxon>
        <taxon>Pseudomonadales</taxon>
        <taxon>Pseudomonadaceae</taxon>
        <taxon>Thiopseudomonas</taxon>
    </lineage>
</organism>
<dbReference type="EMBL" id="JAUCDY010000004">
    <property type="protein sequence ID" value="MDM7857607.1"/>
    <property type="molecule type" value="Genomic_DNA"/>
</dbReference>
<gene>
    <name evidence="3" type="ORF">QEZ41_04865</name>
</gene>
<name>A0ABT7SN43_9GAMM</name>
<evidence type="ECO:0000313" key="4">
    <source>
        <dbReference type="Proteomes" id="UP001241056"/>
    </source>
</evidence>
<feature type="domain" description="DUF4878" evidence="2">
    <location>
        <begin position="23"/>
        <end position="130"/>
    </location>
</feature>
<accession>A0ABT7SN43</accession>
<dbReference type="Pfam" id="PF12870">
    <property type="entry name" value="DUF4878"/>
    <property type="match status" value="1"/>
</dbReference>
<keyword evidence="4" id="KW-1185">Reference proteome</keyword>
<dbReference type="PROSITE" id="PS51257">
    <property type="entry name" value="PROKAR_LIPOPROTEIN"/>
    <property type="match status" value="1"/>
</dbReference>
<protein>
    <submittedName>
        <fullName evidence="3">DUF4878 domain-containing protein</fullName>
    </submittedName>
</protein>
<dbReference type="RefSeq" id="WP_289410264.1">
    <property type="nucleotide sequence ID" value="NZ_JAUCDY010000004.1"/>
</dbReference>
<dbReference type="InterPro" id="IPR024267">
    <property type="entry name" value="DUF4878"/>
</dbReference>
<sequence>MYLNKVKHFFVLAIAVFMFACSSGSGPEKVAEKYVSAMINGDIETFMAVVHLTEEEKQQFNMMKGKMSEMLKAASAAAELAGGVKSIKSTTTKYSSDKKMASVAVKLEFKNGTSEEESVNLISTKDGWKVKL</sequence>
<keyword evidence="1" id="KW-0732">Signal</keyword>
<evidence type="ECO:0000313" key="3">
    <source>
        <dbReference type="EMBL" id="MDM7857607.1"/>
    </source>
</evidence>
<dbReference type="Proteomes" id="UP001241056">
    <property type="component" value="Unassembled WGS sequence"/>
</dbReference>
<comment type="caution">
    <text evidence="3">The sequence shown here is derived from an EMBL/GenBank/DDBJ whole genome shotgun (WGS) entry which is preliminary data.</text>
</comment>
<feature type="signal peptide" evidence="1">
    <location>
        <begin position="1"/>
        <end position="20"/>
    </location>
</feature>
<feature type="chain" id="PRO_5045329545" evidence="1">
    <location>
        <begin position="21"/>
        <end position="132"/>
    </location>
</feature>
<reference evidence="3 4" key="1">
    <citation type="submission" date="2023-06" db="EMBL/GenBank/DDBJ databases">
        <title>Thiopseudomonas sp. CY1220 draft genome sequence.</title>
        <authorList>
            <person name="Zhao G."/>
            <person name="An M."/>
        </authorList>
    </citation>
    <scope>NUCLEOTIDE SEQUENCE [LARGE SCALE GENOMIC DNA]</scope>
    <source>
        <strain evidence="3 4">CY1220</strain>
    </source>
</reference>